<dbReference type="EMBL" id="QJKJ01008232">
    <property type="protein sequence ID" value="RDX80408.1"/>
    <property type="molecule type" value="Genomic_DNA"/>
</dbReference>
<name>A0A371FQ29_MUCPR</name>
<dbReference type="Proteomes" id="UP000257109">
    <property type="component" value="Unassembled WGS sequence"/>
</dbReference>
<keyword evidence="2" id="KW-1185">Reference proteome</keyword>
<proteinExistence type="predicted"/>
<evidence type="ECO:0000313" key="2">
    <source>
        <dbReference type="Proteomes" id="UP000257109"/>
    </source>
</evidence>
<sequence>MATSSSCSQGAWLDSIELWFLGQGFHDHLEKQEAKILEENRAPWLKLDYQLCAIFWPSFKTCYSFWTNARDVFTNDVQRMFDSTQKIVSLQQTNHDMVSHTVKARGAVEELKGLLVCNSVEETTK</sequence>
<accession>A0A371FQ29</accession>
<reference evidence="1" key="1">
    <citation type="submission" date="2018-05" db="EMBL/GenBank/DDBJ databases">
        <title>Draft genome of Mucuna pruriens seed.</title>
        <authorList>
            <person name="Nnadi N.E."/>
            <person name="Vos R."/>
            <person name="Hasami M.H."/>
            <person name="Devisetty U.K."/>
            <person name="Aguiy J.C."/>
        </authorList>
    </citation>
    <scope>NUCLEOTIDE SEQUENCE [LARGE SCALE GENOMIC DNA]</scope>
    <source>
        <strain evidence="1">JCA_2017</strain>
    </source>
</reference>
<dbReference type="OrthoDB" id="422637at2759"/>
<gene>
    <name evidence="1" type="ORF">CR513_39047</name>
</gene>
<organism evidence="1 2">
    <name type="scientific">Mucuna pruriens</name>
    <name type="common">Velvet bean</name>
    <name type="synonym">Dolichos pruriens</name>
    <dbReference type="NCBI Taxonomy" id="157652"/>
    <lineage>
        <taxon>Eukaryota</taxon>
        <taxon>Viridiplantae</taxon>
        <taxon>Streptophyta</taxon>
        <taxon>Embryophyta</taxon>
        <taxon>Tracheophyta</taxon>
        <taxon>Spermatophyta</taxon>
        <taxon>Magnoliopsida</taxon>
        <taxon>eudicotyledons</taxon>
        <taxon>Gunneridae</taxon>
        <taxon>Pentapetalae</taxon>
        <taxon>rosids</taxon>
        <taxon>fabids</taxon>
        <taxon>Fabales</taxon>
        <taxon>Fabaceae</taxon>
        <taxon>Papilionoideae</taxon>
        <taxon>50 kb inversion clade</taxon>
        <taxon>NPAAA clade</taxon>
        <taxon>indigoferoid/millettioid clade</taxon>
        <taxon>Phaseoleae</taxon>
        <taxon>Mucuna</taxon>
    </lineage>
</organism>
<dbReference type="AlphaFoldDB" id="A0A371FQ29"/>
<evidence type="ECO:0000313" key="1">
    <source>
        <dbReference type="EMBL" id="RDX80408.1"/>
    </source>
</evidence>
<feature type="non-terminal residue" evidence="1">
    <location>
        <position position="1"/>
    </location>
</feature>
<protein>
    <submittedName>
        <fullName evidence="1">Uncharacterized protein</fullName>
    </submittedName>
</protein>
<comment type="caution">
    <text evidence="1">The sequence shown here is derived from an EMBL/GenBank/DDBJ whole genome shotgun (WGS) entry which is preliminary data.</text>
</comment>